<evidence type="ECO:0000256" key="7">
    <source>
        <dbReference type="ARBA" id="ARBA00022862"/>
    </source>
</evidence>
<organism evidence="14">
    <name type="scientific">Amblyomma triste</name>
    <name type="common">Neotropical tick</name>
    <dbReference type="NCBI Taxonomy" id="251400"/>
    <lineage>
        <taxon>Eukaryota</taxon>
        <taxon>Metazoa</taxon>
        <taxon>Ecdysozoa</taxon>
        <taxon>Arthropoda</taxon>
        <taxon>Chelicerata</taxon>
        <taxon>Arachnida</taxon>
        <taxon>Acari</taxon>
        <taxon>Parasitiformes</taxon>
        <taxon>Ixodida</taxon>
        <taxon>Ixodoidea</taxon>
        <taxon>Ixodidae</taxon>
        <taxon>Amblyomminae</taxon>
        <taxon>Amblyomma</taxon>
    </lineage>
</organism>
<accession>A0A023G585</accession>
<proteinExistence type="evidence at transcript level"/>
<dbReference type="GO" id="GO:0005507">
    <property type="term" value="F:copper ion binding"/>
    <property type="evidence" value="ECO:0007669"/>
    <property type="project" value="InterPro"/>
</dbReference>
<dbReference type="Pfam" id="PF00080">
    <property type="entry name" value="Sod_Cu"/>
    <property type="match status" value="1"/>
</dbReference>
<evidence type="ECO:0000256" key="11">
    <source>
        <dbReference type="ARBA" id="ARBA00049204"/>
    </source>
</evidence>
<dbReference type="InterPro" id="IPR018152">
    <property type="entry name" value="SOD_Cu/Zn_BS"/>
</dbReference>
<dbReference type="AlphaFoldDB" id="A0A023G585"/>
<dbReference type="SUPFAM" id="SSF49329">
    <property type="entry name" value="Cu,Zn superoxide dismutase-like"/>
    <property type="match status" value="1"/>
</dbReference>
<keyword evidence="5" id="KW-0479">Metal-binding</keyword>
<keyword evidence="9" id="KW-0186">Copper</keyword>
<evidence type="ECO:0000256" key="6">
    <source>
        <dbReference type="ARBA" id="ARBA00022833"/>
    </source>
</evidence>
<keyword evidence="10" id="KW-1015">Disulfide bond</keyword>
<dbReference type="InterPro" id="IPR036423">
    <property type="entry name" value="SOD-like_Cu/Zn_dom_sf"/>
</dbReference>
<comment type="cofactor">
    <cofactor evidence="2">
        <name>Zn(2+)</name>
        <dbReference type="ChEBI" id="CHEBI:29105"/>
    </cofactor>
</comment>
<protein>
    <recommendedName>
        <fullName evidence="4">superoxide dismutase</fullName>
        <ecNumber evidence="4">1.15.1.1</ecNumber>
    </recommendedName>
</protein>
<evidence type="ECO:0000256" key="1">
    <source>
        <dbReference type="ARBA" id="ARBA00001935"/>
    </source>
</evidence>
<dbReference type="InterPro" id="IPR024134">
    <property type="entry name" value="SOD_Cu/Zn_/chaperone"/>
</dbReference>
<feature type="chain" id="PRO_5001521690" description="superoxide dismutase" evidence="12">
    <location>
        <begin position="21"/>
        <end position="174"/>
    </location>
</feature>
<dbReference type="Gene3D" id="2.60.40.200">
    <property type="entry name" value="Superoxide dismutase, copper/zinc binding domain"/>
    <property type="match status" value="1"/>
</dbReference>
<dbReference type="GO" id="GO:0004784">
    <property type="term" value="F:superoxide dismutase activity"/>
    <property type="evidence" value="ECO:0007669"/>
    <property type="project" value="UniProtKB-EC"/>
</dbReference>
<dbReference type="PROSITE" id="PS00087">
    <property type="entry name" value="SOD_CU_ZN_1"/>
    <property type="match status" value="1"/>
</dbReference>
<comment type="cofactor">
    <cofactor evidence="1">
        <name>Cu cation</name>
        <dbReference type="ChEBI" id="CHEBI:23378"/>
    </cofactor>
</comment>
<evidence type="ECO:0000256" key="10">
    <source>
        <dbReference type="ARBA" id="ARBA00023157"/>
    </source>
</evidence>
<dbReference type="EC" id="1.15.1.1" evidence="4"/>
<evidence type="ECO:0000256" key="4">
    <source>
        <dbReference type="ARBA" id="ARBA00012682"/>
    </source>
</evidence>
<keyword evidence="6" id="KW-0862">Zinc</keyword>
<feature type="domain" description="Superoxide dismutase copper/zinc binding" evidence="13">
    <location>
        <begin position="37"/>
        <end position="170"/>
    </location>
</feature>
<dbReference type="EMBL" id="GBBM01007405">
    <property type="protein sequence ID" value="JAC28013.1"/>
    <property type="molecule type" value="mRNA"/>
</dbReference>
<feature type="signal peptide" evidence="12">
    <location>
        <begin position="1"/>
        <end position="20"/>
    </location>
</feature>
<keyword evidence="12" id="KW-0732">Signal</keyword>
<sequence length="174" mass="18609">MGKDVLLLSLLTVIVTEANGQEPITDAVCVFQIGTPRGYVKFHQDPGQQVQLEGNITQLAPGEHGFHVHEFGDLTDGCTSAGSHYNPFGKSHGAPYNEDRHVGDLGNIKADDSSSAVFSFSDRLLQLNGDYSIIGRSLVVHEDRDDLGRGNFSDSLTTGHSGARLTCCVIGIAP</sequence>
<comment type="similarity">
    <text evidence="3">Belongs to the Cu-Zn superoxide dismutase family.</text>
</comment>
<evidence type="ECO:0000256" key="8">
    <source>
        <dbReference type="ARBA" id="ARBA00023002"/>
    </source>
</evidence>
<evidence type="ECO:0000259" key="13">
    <source>
        <dbReference type="Pfam" id="PF00080"/>
    </source>
</evidence>
<keyword evidence="7" id="KW-0049">Antioxidant</keyword>
<evidence type="ECO:0000256" key="12">
    <source>
        <dbReference type="SAM" id="SignalP"/>
    </source>
</evidence>
<reference evidence="14" key="1">
    <citation type="submission" date="2014-03" db="EMBL/GenBank/DDBJ databases">
        <title>The sialotranscriptome of Amblyomma triste, Amblyomma parvum and Amblyomma cajennense ticks, uncovered by 454-based RNA-seq.</title>
        <authorList>
            <person name="Garcia G.R."/>
            <person name="Gardinassi L.G."/>
            <person name="Ribeiro J.M."/>
            <person name="Anatriello E."/>
            <person name="Ferreira B.R."/>
            <person name="Moreira H.N."/>
            <person name="Mafra C."/>
            <person name="Olegario M.M."/>
            <person name="Szabo P.J."/>
            <person name="Miranda-Santos I.K."/>
            <person name="Maruyama S.R."/>
        </authorList>
    </citation>
    <scope>NUCLEOTIDE SEQUENCE</scope>
    <source>
        <strain evidence="14">Mato Grasso do Sul</strain>
        <tissue evidence="14">Salivary glands</tissue>
    </source>
</reference>
<dbReference type="PRINTS" id="PR00068">
    <property type="entry name" value="CUZNDISMTASE"/>
</dbReference>
<dbReference type="CDD" id="cd00305">
    <property type="entry name" value="Cu-Zn_Superoxide_Dismutase"/>
    <property type="match status" value="1"/>
</dbReference>
<dbReference type="InterPro" id="IPR001424">
    <property type="entry name" value="SOD_Cu_Zn_dom"/>
</dbReference>
<comment type="catalytic activity">
    <reaction evidence="11">
        <text>2 superoxide + 2 H(+) = H2O2 + O2</text>
        <dbReference type="Rhea" id="RHEA:20696"/>
        <dbReference type="ChEBI" id="CHEBI:15378"/>
        <dbReference type="ChEBI" id="CHEBI:15379"/>
        <dbReference type="ChEBI" id="CHEBI:16240"/>
        <dbReference type="ChEBI" id="CHEBI:18421"/>
        <dbReference type="EC" id="1.15.1.1"/>
    </reaction>
</comment>
<dbReference type="FunFam" id="2.60.40.200:FF:000003">
    <property type="entry name" value="Superoxide dismutase [Cu-Zn], chloroplastic"/>
    <property type="match status" value="1"/>
</dbReference>
<evidence type="ECO:0000256" key="9">
    <source>
        <dbReference type="ARBA" id="ARBA00023008"/>
    </source>
</evidence>
<keyword evidence="8" id="KW-0560">Oxidoreductase</keyword>
<evidence type="ECO:0000256" key="5">
    <source>
        <dbReference type="ARBA" id="ARBA00022723"/>
    </source>
</evidence>
<evidence type="ECO:0000256" key="2">
    <source>
        <dbReference type="ARBA" id="ARBA00001947"/>
    </source>
</evidence>
<evidence type="ECO:0000313" key="14">
    <source>
        <dbReference type="EMBL" id="JAC28013.1"/>
    </source>
</evidence>
<dbReference type="PANTHER" id="PTHR10003">
    <property type="entry name" value="SUPEROXIDE DISMUTASE CU-ZN -RELATED"/>
    <property type="match status" value="1"/>
</dbReference>
<evidence type="ECO:0000256" key="3">
    <source>
        <dbReference type="ARBA" id="ARBA00010457"/>
    </source>
</evidence>
<name>A0A023G585_AMBTT</name>